<dbReference type="EMBL" id="KF124977">
    <property type="protein sequence ID" value="AIA92300.1"/>
    <property type="molecule type" value="Genomic_DNA"/>
</dbReference>
<dbReference type="Pfam" id="PF05448">
    <property type="entry name" value="AXE1"/>
    <property type="match status" value="1"/>
</dbReference>
<protein>
    <submittedName>
        <fullName evidence="2">AXE1</fullName>
    </submittedName>
</protein>
<sequence length="63" mass="7422">MWSIALFDDICPPSTTFAAYNWYGSTNGSPVRKDLAIYPYNTHEGGEWHQRRLQWDFLRTVIQ</sequence>
<evidence type="ECO:0000313" key="2">
    <source>
        <dbReference type="EMBL" id="AIA92300.1"/>
    </source>
</evidence>
<proteinExistence type="predicted"/>
<feature type="domain" description="Acetyl xylan esterase" evidence="1">
    <location>
        <begin position="3"/>
        <end position="59"/>
    </location>
</feature>
<name>A0A060CGX5_9MICO</name>
<dbReference type="AlphaFoldDB" id="A0A060CGX5"/>
<dbReference type="Gene3D" id="3.40.50.1820">
    <property type="entry name" value="alpha/beta hydrolase"/>
    <property type="match status" value="1"/>
</dbReference>
<evidence type="ECO:0000259" key="1">
    <source>
        <dbReference type="Pfam" id="PF05448"/>
    </source>
</evidence>
<reference evidence="2" key="1">
    <citation type="journal article" date="2013" name="Environ. Microbiol.">
        <title>Seasonally variable intestinal metagenomes of the red palm weevil (Rhynchophorus ferrugineus).</title>
        <authorList>
            <person name="Jia S."/>
            <person name="Zhang X."/>
            <person name="Zhang G."/>
            <person name="Yin A."/>
            <person name="Zhang S."/>
            <person name="Li F."/>
            <person name="Wang L."/>
            <person name="Zhao D."/>
            <person name="Yun Q."/>
            <person name="Tala"/>
            <person name="Wang J."/>
            <person name="Sun G."/>
            <person name="Baabdullah M."/>
            <person name="Yu X."/>
            <person name="Hu S."/>
            <person name="Al-Mssallem I.S."/>
            <person name="Yu J."/>
        </authorList>
    </citation>
    <scope>NUCLEOTIDE SEQUENCE</scope>
</reference>
<organism evidence="2">
    <name type="scientific">uncultured Brachybacterium sp</name>
    <dbReference type="NCBI Taxonomy" id="189680"/>
    <lineage>
        <taxon>Bacteria</taxon>
        <taxon>Bacillati</taxon>
        <taxon>Actinomycetota</taxon>
        <taxon>Actinomycetes</taxon>
        <taxon>Micrococcales</taxon>
        <taxon>Dermabacteraceae</taxon>
        <taxon>Brachybacterium</taxon>
        <taxon>environmental samples</taxon>
    </lineage>
</organism>
<accession>A0A060CGX5</accession>
<dbReference type="InterPro" id="IPR008391">
    <property type="entry name" value="AXE1_dom"/>
</dbReference>
<dbReference type="InterPro" id="IPR029058">
    <property type="entry name" value="AB_hydrolase_fold"/>
</dbReference>